<dbReference type="Pfam" id="PF14065">
    <property type="entry name" value="Pvc16_N"/>
    <property type="match status" value="1"/>
</dbReference>
<organism evidence="2 3">
    <name type="scientific">Cochleicola gelatinilyticus</name>
    <dbReference type="NCBI Taxonomy" id="1763537"/>
    <lineage>
        <taxon>Bacteria</taxon>
        <taxon>Pseudomonadati</taxon>
        <taxon>Bacteroidota</taxon>
        <taxon>Flavobacteriia</taxon>
        <taxon>Flavobacteriales</taxon>
        <taxon>Flavobacteriaceae</taxon>
        <taxon>Cochleicola</taxon>
    </lineage>
</organism>
<dbReference type="OrthoDB" id="7560784at2"/>
<keyword evidence="3" id="KW-1185">Reference proteome</keyword>
<accession>A0A167HPA5</accession>
<dbReference type="EMBL" id="LRXL01000037">
    <property type="protein sequence ID" value="OAB78820.1"/>
    <property type="molecule type" value="Genomic_DNA"/>
</dbReference>
<feature type="domain" description="Pvc16 N-terminal" evidence="1">
    <location>
        <begin position="6"/>
        <end position="186"/>
    </location>
</feature>
<reference evidence="2 3" key="1">
    <citation type="submission" date="2016-02" db="EMBL/GenBank/DDBJ databases">
        <title>Ulvibacter sp. LPB0005, isolated from Thais luteostoma.</title>
        <authorList>
            <person name="Shin S.-K."/>
            <person name="Yi H."/>
        </authorList>
    </citation>
    <scope>NUCLEOTIDE SEQUENCE [LARGE SCALE GENOMIC DNA]</scope>
    <source>
        <strain evidence="2 3">LPB0005</strain>
    </source>
</reference>
<dbReference type="RefSeq" id="WP_068592189.1">
    <property type="nucleotide sequence ID" value="NZ_LRXL01000037.1"/>
</dbReference>
<evidence type="ECO:0000313" key="2">
    <source>
        <dbReference type="EMBL" id="OAB78820.1"/>
    </source>
</evidence>
<comment type="caution">
    <text evidence="2">The sequence shown here is derived from an EMBL/GenBank/DDBJ whole genome shotgun (WGS) entry which is preliminary data.</text>
</comment>
<name>A0A167HPA5_9FLAO</name>
<evidence type="ECO:0000313" key="3">
    <source>
        <dbReference type="Proteomes" id="UP000077013"/>
    </source>
</evidence>
<evidence type="ECO:0000259" key="1">
    <source>
        <dbReference type="Pfam" id="PF14065"/>
    </source>
</evidence>
<gene>
    <name evidence="2" type="ORF">ULVI_09575</name>
</gene>
<dbReference type="AlphaFoldDB" id="A0A167HPA5"/>
<proteinExistence type="predicted"/>
<dbReference type="Proteomes" id="UP000077013">
    <property type="component" value="Unassembled WGS sequence"/>
</dbReference>
<dbReference type="STRING" id="1763537.ULVI_09575"/>
<protein>
    <recommendedName>
        <fullName evidence="1">Pvc16 N-terminal domain-containing protein</fullName>
    </recommendedName>
</protein>
<dbReference type="InterPro" id="IPR025351">
    <property type="entry name" value="Pvc16_N"/>
</dbReference>
<sequence>MIYETLEILKDQVSEYLELKQSEANLVVLENVAKIDDPEITTMNDKIVLSLVNIEEEISLKNNPNIRIKNGETVYKNKPIHLNVYILFSANRTVYTRSITSVSYILEFFQGKNVFTQTNTPLNPTITTLDHITEFKFNVSLFTPTFEQLNYIWGTLGGKSLPSILYKVSIVKVESDTITDKGTPITQIEATLKNKTL</sequence>